<dbReference type="HAMAP" id="MF_01894">
    <property type="entry name" value="Smc_prok"/>
    <property type="match status" value="1"/>
</dbReference>
<evidence type="ECO:0000313" key="11">
    <source>
        <dbReference type="Proteomes" id="UP000216682"/>
    </source>
</evidence>
<evidence type="ECO:0000256" key="6">
    <source>
        <dbReference type="ARBA" id="ARBA00023125"/>
    </source>
</evidence>
<feature type="region of interest" description="Disordered" evidence="8">
    <location>
        <begin position="711"/>
        <end position="730"/>
    </location>
</feature>
<feature type="binding site" evidence="7">
    <location>
        <begin position="33"/>
        <end position="40"/>
    </location>
    <ligand>
        <name>ATP</name>
        <dbReference type="ChEBI" id="CHEBI:30616"/>
    </ligand>
</feature>
<dbReference type="Gene3D" id="1.20.1060.20">
    <property type="match status" value="1"/>
</dbReference>
<gene>
    <name evidence="7 10" type="primary">smc</name>
    <name evidence="10" type="ORF">CFN03_03615</name>
</gene>
<comment type="domain">
    <text evidence="7">Contains large globular domains required for ATP hydrolysis at each terminus and a third globular domain forming a flexible hinge near the middle of the molecule. These domains are separated by coiled-coil structures.</text>
</comment>
<evidence type="ECO:0000256" key="1">
    <source>
        <dbReference type="ARBA" id="ARBA00004496"/>
    </source>
</evidence>
<dbReference type="GO" id="GO:0006260">
    <property type="term" value="P:DNA replication"/>
    <property type="evidence" value="ECO:0007669"/>
    <property type="project" value="UniProtKB-UniRule"/>
</dbReference>
<feature type="region of interest" description="Disordered" evidence="8">
    <location>
        <begin position="325"/>
        <end position="352"/>
    </location>
</feature>
<dbReference type="GO" id="GO:0007059">
    <property type="term" value="P:chromosome segregation"/>
    <property type="evidence" value="ECO:0007669"/>
    <property type="project" value="UniProtKB-UniRule"/>
</dbReference>
<dbReference type="GO" id="GO:0030261">
    <property type="term" value="P:chromosome condensation"/>
    <property type="evidence" value="ECO:0007669"/>
    <property type="project" value="InterPro"/>
</dbReference>
<evidence type="ECO:0000256" key="7">
    <source>
        <dbReference type="HAMAP-Rule" id="MF_01894"/>
    </source>
</evidence>
<dbReference type="Gene3D" id="3.40.50.300">
    <property type="entry name" value="P-loop containing nucleotide triphosphate hydrolases"/>
    <property type="match status" value="2"/>
</dbReference>
<dbReference type="InterPro" id="IPR011890">
    <property type="entry name" value="SMC_prok"/>
</dbReference>
<comment type="similarity">
    <text evidence="7">Belongs to the SMC family.</text>
</comment>
<evidence type="ECO:0000256" key="5">
    <source>
        <dbReference type="ARBA" id="ARBA00023054"/>
    </source>
</evidence>
<feature type="region of interest" description="Disordered" evidence="8">
    <location>
        <begin position="397"/>
        <end position="446"/>
    </location>
</feature>
<dbReference type="PIRSF" id="PIRSF005719">
    <property type="entry name" value="SMC"/>
    <property type="match status" value="1"/>
</dbReference>
<evidence type="ECO:0000256" key="4">
    <source>
        <dbReference type="ARBA" id="ARBA00022840"/>
    </source>
</evidence>
<evidence type="ECO:0000313" key="10">
    <source>
        <dbReference type="EMBL" id="OZT78378.1"/>
    </source>
</evidence>
<keyword evidence="5 7" id="KW-0175">Coiled coil</keyword>
<evidence type="ECO:0000259" key="9">
    <source>
        <dbReference type="SMART" id="SM00968"/>
    </source>
</evidence>
<dbReference type="InterPro" id="IPR010935">
    <property type="entry name" value="SMC_hinge"/>
</dbReference>
<dbReference type="AlphaFoldDB" id="A0A265EAS1"/>
<feature type="domain" description="SMC hinge" evidence="9">
    <location>
        <begin position="519"/>
        <end position="638"/>
    </location>
</feature>
<protein>
    <recommendedName>
        <fullName evidence="7">Chromosome partition protein Smc</fullName>
    </recommendedName>
</protein>
<dbReference type="GO" id="GO:0016887">
    <property type="term" value="F:ATP hydrolysis activity"/>
    <property type="evidence" value="ECO:0007669"/>
    <property type="project" value="InterPro"/>
</dbReference>
<proteinExistence type="inferred from homology"/>
<sequence length="1184" mass="134802">MVYLKAIEAHGFKSFADKVNIKFDAGVTAVVGPNGSGKSNITDAIRWVLGEQSARSIRGVKMEDVIFNGTSDRKPMNFAFVKLVLDNRAKTLQIEADEVHITRKLYRNGDSEYYINDEKSRLKEINELFLDSGLGRNAYNIISQGEVDEVLKAKPEQRRGLIEEAAGVMKYKLRKKESEKRLEDTAANLSRVHDIIHELESRVGRLEKESANAKEYLALKEEMRQSDIEVTVYDLNALMRLLEAEEKALLETEAHIENDRRKLAETESRMNDVAEKRDAHDRRNRELNRELVEVSKKLEQTNGRIALYNERKNNRGQANADLSQRLASAEQRRDGVRTRQAEAEAHRSELKRTAERLGQALKETEKERSELVEDQSEEIEQLKDEYYDLMVEKTTLENEHRRAESEKERLDESVRQKSDRLQSLKKVQTEEAEASKQLQEKHAKIEGELSSARAAYKEARARMEGLEAQYDKEKKNLDTARRYIEQQSSKLEMLTAMQNEYRGYYPGARFILKNRREADGIIGAVGELLSAENRYVKALDTALGAQSQNIVMQDEDSAKRAIGRLKDAKAGFATFLPADVIRPRNIHSDIREIISRSTIEAEVMSEVVGYEADIDNIVSHLLGTTLVTATIDEAAVLAREIRHKLRIVTLDGETIMPGGAMSGGSKNAKSSIIESQREHAETKQKLESYRKRTAEIENSVKVLGEQLSDQMAESEKLESAGRELSQQLDAAEDERRRLDYQLEVRQENISLLETELESQNVSTGEADYAARIRKAEETLESLDARIRRMSASEKDKKETLNQLTDESRAMEREYATVRERLSHAEDEMERLSAELREAEDMVADITSQQQLIAQDLGSIDVDALELEKDELSARVTHLHEATEEAATLQHEMKKEYNMLQETKAAQLEQLDALQEGLRQHTGRKEKLGVQIEQKIGYLSETYKTTYDRAKEEYQDFSNIDQKRMKISLNRKSIEELGPVNLGAIEEFDRVNERYQFLKAQESDLLEARGTLLEVIEEMDEAVAIRFQSSFEQINAQFGEVFKTMFGGGQAELRLTEPGDYLGAGVEIYAQPPGKKLSTLSLLSGGERALTAISLLFSLLKVRASPFIILDEVEAALDEANVIRYARYLRQLATDTQFIVITHRKGTMEESDRLFGVTMQERGVSQLISVDLKEYEDNIREEETV</sequence>
<dbReference type="Proteomes" id="UP000216682">
    <property type="component" value="Unassembled WGS sequence"/>
</dbReference>
<feature type="region of interest" description="Disordered" evidence="8">
    <location>
        <begin position="261"/>
        <end position="281"/>
    </location>
</feature>
<dbReference type="GO" id="GO:0005737">
    <property type="term" value="C:cytoplasm"/>
    <property type="evidence" value="ECO:0007669"/>
    <property type="project" value="UniProtKB-SubCell"/>
</dbReference>
<dbReference type="Gene3D" id="1.10.287.1490">
    <property type="match status" value="1"/>
</dbReference>
<dbReference type="SUPFAM" id="SSF75553">
    <property type="entry name" value="Smc hinge domain"/>
    <property type="match status" value="1"/>
</dbReference>
<dbReference type="Gene3D" id="3.30.70.1620">
    <property type="match status" value="1"/>
</dbReference>
<dbReference type="FunFam" id="3.40.50.300:FF:000984">
    <property type="entry name" value="Chromosome partition protein Smc"/>
    <property type="match status" value="1"/>
</dbReference>
<name>A0A265EAS1_9STAP</name>
<dbReference type="Gene3D" id="6.10.140.1720">
    <property type="match status" value="1"/>
</dbReference>
<dbReference type="InterPro" id="IPR024704">
    <property type="entry name" value="SMC"/>
</dbReference>
<dbReference type="CDD" id="cd03278">
    <property type="entry name" value="ABC_SMC_barmotin"/>
    <property type="match status" value="1"/>
</dbReference>
<dbReference type="Pfam" id="PF02463">
    <property type="entry name" value="SMC_N"/>
    <property type="match status" value="1"/>
</dbReference>
<dbReference type="InterPro" id="IPR036277">
    <property type="entry name" value="SMC_hinge_sf"/>
</dbReference>
<evidence type="ECO:0000256" key="8">
    <source>
        <dbReference type="SAM" id="MobiDB-lite"/>
    </source>
</evidence>
<comment type="subunit">
    <text evidence="7">Homodimer.</text>
</comment>
<dbReference type="SUPFAM" id="SSF52540">
    <property type="entry name" value="P-loop containing nucleoside triphosphate hydrolases"/>
    <property type="match status" value="1"/>
</dbReference>
<keyword evidence="3 7" id="KW-0547">Nucleotide-binding</keyword>
<feature type="compositionally biased region" description="Basic and acidic residues" evidence="8">
    <location>
        <begin position="397"/>
        <end position="422"/>
    </location>
</feature>
<dbReference type="InterPro" id="IPR003395">
    <property type="entry name" value="RecF/RecN/SMC_N"/>
</dbReference>
<dbReference type="RefSeq" id="WP_094905809.1">
    <property type="nucleotide sequence ID" value="NZ_NPEZ01000001.1"/>
</dbReference>
<comment type="caution">
    <text evidence="10">The sequence shown here is derived from an EMBL/GenBank/DDBJ whole genome shotgun (WGS) entry which is preliminary data.</text>
</comment>
<reference evidence="10 11" key="1">
    <citation type="submission" date="2017-07" db="EMBL/GenBank/DDBJ databases">
        <title>Shotgun whole genome sequences of three halophilic bacterial isolates.</title>
        <authorList>
            <person name="Pozzo T."/>
            <person name="Higdon S.M."/>
            <person name="Quillaguaman J."/>
        </authorList>
    </citation>
    <scope>NUCLEOTIDE SEQUENCE [LARGE SCALE GENOMIC DNA]</scope>
    <source>
        <strain evidence="10 11">BU-1</strain>
    </source>
</reference>
<keyword evidence="4 7" id="KW-0067">ATP-binding</keyword>
<accession>A0A265EAS1</accession>
<dbReference type="InterPro" id="IPR027417">
    <property type="entry name" value="P-loop_NTPase"/>
</dbReference>
<dbReference type="FunFam" id="3.40.50.300:FF:000901">
    <property type="entry name" value="Chromosome partition protein Smc"/>
    <property type="match status" value="1"/>
</dbReference>
<dbReference type="GO" id="GO:0005524">
    <property type="term" value="F:ATP binding"/>
    <property type="evidence" value="ECO:0007669"/>
    <property type="project" value="UniProtKB-UniRule"/>
</dbReference>
<evidence type="ECO:0000256" key="3">
    <source>
        <dbReference type="ARBA" id="ARBA00022741"/>
    </source>
</evidence>
<dbReference type="PANTHER" id="PTHR43977">
    <property type="entry name" value="STRUCTURAL MAINTENANCE OF CHROMOSOMES PROTEIN 3"/>
    <property type="match status" value="1"/>
</dbReference>
<dbReference type="NCBIfam" id="TIGR02168">
    <property type="entry name" value="SMC_prok_B"/>
    <property type="match status" value="1"/>
</dbReference>
<dbReference type="SMART" id="SM00968">
    <property type="entry name" value="SMC_hinge"/>
    <property type="match status" value="1"/>
</dbReference>
<dbReference type="Pfam" id="PF06470">
    <property type="entry name" value="SMC_hinge"/>
    <property type="match status" value="1"/>
</dbReference>
<keyword evidence="6 7" id="KW-0238">DNA-binding</keyword>
<dbReference type="GO" id="GO:0003677">
    <property type="term" value="F:DNA binding"/>
    <property type="evidence" value="ECO:0007669"/>
    <property type="project" value="UniProtKB-UniRule"/>
</dbReference>
<dbReference type="EMBL" id="NPEZ01000001">
    <property type="protein sequence ID" value="OZT78378.1"/>
    <property type="molecule type" value="Genomic_DNA"/>
</dbReference>
<organism evidence="10 11">
    <name type="scientific">Salinicoccus roseus</name>
    <dbReference type="NCBI Taxonomy" id="45670"/>
    <lineage>
        <taxon>Bacteria</taxon>
        <taxon>Bacillati</taxon>
        <taxon>Bacillota</taxon>
        <taxon>Bacilli</taxon>
        <taxon>Bacillales</taxon>
        <taxon>Staphylococcaceae</taxon>
        <taxon>Salinicoccus</taxon>
    </lineage>
</organism>
<dbReference type="GO" id="GO:0007062">
    <property type="term" value="P:sister chromatid cohesion"/>
    <property type="evidence" value="ECO:0007669"/>
    <property type="project" value="InterPro"/>
</dbReference>
<evidence type="ECO:0000256" key="2">
    <source>
        <dbReference type="ARBA" id="ARBA00022490"/>
    </source>
</evidence>
<comment type="subcellular location">
    <subcellularLocation>
        <location evidence="1 7">Cytoplasm</location>
    </subcellularLocation>
</comment>
<keyword evidence="2 7" id="KW-0963">Cytoplasm</keyword>
<feature type="compositionally biased region" description="Basic and acidic residues" evidence="8">
    <location>
        <begin position="330"/>
        <end position="352"/>
    </location>
</feature>
<comment type="function">
    <text evidence="7">Required for chromosome condensation and partitioning.</text>
</comment>
<dbReference type="GO" id="GO:0005694">
    <property type="term" value="C:chromosome"/>
    <property type="evidence" value="ECO:0007669"/>
    <property type="project" value="InterPro"/>
</dbReference>